<evidence type="ECO:0000313" key="1">
    <source>
        <dbReference type="EMBL" id="MPD00093.1"/>
    </source>
</evidence>
<dbReference type="OrthoDB" id="428974at2759"/>
<protein>
    <submittedName>
        <fullName evidence="1">Uncharacterized protein</fullName>
    </submittedName>
</protein>
<dbReference type="Gene3D" id="3.90.190.10">
    <property type="entry name" value="Protein tyrosine phosphatase superfamily"/>
    <property type="match status" value="1"/>
</dbReference>
<sequence length="50" mass="5982">MQKVKNAEWFCPRTVMDHCHNLGLVIDLTDTFRYYHPEVCNDNNNNNNKK</sequence>
<accession>A0A5B7JVJ3</accession>
<gene>
    <name evidence="1" type="ORF">E2C01_095543</name>
</gene>
<dbReference type="AlphaFoldDB" id="A0A5B7JVJ3"/>
<dbReference type="EMBL" id="VSRR010121313">
    <property type="protein sequence ID" value="MPD00093.1"/>
    <property type="molecule type" value="Genomic_DNA"/>
</dbReference>
<reference evidence="1 2" key="1">
    <citation type="submission" date="2019-05" db="EMBL/GenBank/DDBJ databases">
        <title>Another draft genome of Portunus trituberculatus and its Hox gene families provides insights of decapod evolution.</title>
        <authorList>
            <person name="Jeong J.-H."/>
            <person name="Song I."/>
            <person name="Kim S."/>
            <person name="Choi T."/>
            <person name="Kim D."/>
            <person name="Ryu S."/>
            <person name="Kim W."/>
        </authorList>
    </citation>
    <scope>NUCLEOTIDE SEQUENCE [LARGE SCALE GENOMIC DNA]</scope>
    <source>
        <tissue evidence="1">Muscle</tissue>
    </source>
</reference>
<dbReference type="InterPro" id="IPR029021">
    <property type="entry name" value="Prot-tyrosine_phosphatase-like"/>
</dbReference>
<name>A0A5B7JVJ3_PORTR</name>
<evidence type="ECO:0000313" key="2">
    <source>
        <dbReference type="Proteomes" id="UP000324222"/>
    </source>
</evidence>
<keyword evidence="2" id="KW-1185">Reference proteome</keyword>
<organism evidence="1 2">
    <name type="scientific">Portunus trituberculatus</name>
    <name type="common">Swimming crab</name>
    <name type="synonym">Neptunus trituberculatus</name>
    <dbReference type="NCBI Taxonomy" id="210409"/>
    <lineage>
        <taxon>Eukaryota</taxon>
        <taxon>Metazoa</taxon>
        <taxon>Ecdysozoa</taxon>
        <taxon>Arthropoda</taxon>
        <taxon>Crustacea</taxon>
        <taxon>Multicrustacea</taxon>
        <taxon>Malacostraca</taxon>
        <taxon>Eumalacostraca</taxon>
        <taxon>Eucarida</taxon>
        <taxon>Decapoda</taxon>
        <taxon>Pleocyemata</taxon>
        <taxon>Brachyura</taxon>
        <taxon>Eubrachyura</taxon>
        <taxon>Portunoidea</taxon>
        <taxon>Portunidae</taxon>
        <taxon>Portuninae</taxon>
        <taxon>Portunus</taxon>
    </lineage>
</organism>
<proteinExistence type="predicted"/>
<dbReference type="Proteomes" id="UP000324222">
    <property type="component" value="Unassembled WGS sequence"/>
</dbReference>
<comment type="caution">
    <text evidence="1">The sequence shown here is derived from an EMBL/GenBank/DDBJ whole genome shotgun (WGS) entry which is preliminary data.</text>
</comment>